<feature type="binding site" evidence="5">
    <location>
        <position position="73"/>
    </location>
    <ligand>
        <name>dimethylallyl diphosphate</name>
        <dbReference type="ChEBI" id="CHEBI:57623"/>
    </ligand>
</feature>
<dbReference type="Pfam" id="PF00575">
    <property type="entry name" value="S1"/>
    <property type="match status" value="4"/>
</dbReference>
<dbReference type="GO" id="GO:0016114">
    <property type="term" value="P:terpenoid biosynthetic process"/>
    <property type="evidence" value="ECO:0007669"/>
    <property type="project" value="UniProtKB-UniRule"/>
</dbReference>
<comment type="caution">
    <text evidence="7">The sequence shown here is derived from an EMBL/GenBank/DDBJ whole genome shotgun (WGS) entry which is preliminary data.</text>
</comment>
<evidence type="ECO:0000313" key="8">
    <source>
        <dbReference type="Proteomes" id="UP000037175"/>
    </source>
</evidence>
<feature type="binding site" evidence="5">
    <location>
        <position position="189"/>
    </location>
    <ligand>
        <name>[4Fe-4S] cluster</name>
        <dbReference type="ChEBI" id="CHEBI:49883"/>
    </ligand>
</feature>
<comment type="function">
    <text evidence="5">Catalyzes the conversion of 1-hydroxy-2-methyl-2-(E)-butenyl 4-diphosphate (HMBPP) into a mixture of isopentenyl diphosphate (IPP) and dimethylallyl diphosphate (DMAPP). Acts in the terminal step of the DOXP/MEP pathway for isoprenoid precursor biosynthesis.</text>
</comment>
<evidence type="ECO:0000256" key="5">
    <source>
        <dbReference type="HAMAP-Rule" id="MF_00191"/>
    </source>
</evidence>
<dbReference type="NCBIfam" id="NF000907">
    <property type="entry name" value="PRK00087.1"/>
    <property type="match status" value="1"/>
</dbReference>
<feature type="binding site" evidence="5">
    <location>
        <position position="123"/>
    </location>
    <ligand>
        <name>dimethylallyl diphosphate</name>
        <dbReference type="ChEBI" id="CHEBI:57623"/>
    </ligand>
</feature>
<dbReference type="CDD" id="cd04465">
    <property type="entry name" value="S1_RPS1_repeat_ec2_hs2"/>
    <property type="match status" value="1"/>
</dbReference>
<feature type="binding site" evidence="5">
    <location>
        <position position="123"/>
    </location>
    <ligand>
        <name>isopentenyl diphosphate</name>
        <dbReference type="ChEBI" id="CHEBI:128769"/>
    </ligand>
</feature>
<feature type="binding site" evidence="5">
    <location>
        <position position="217"/>
    </location>
    <ligand>
        <name>dimethylallyl diphosphate</name>
        <dbReference type="ChEBI" id="CHEBI:57623"/>
    </ligand>
</feature>
<dbReference type="GO" id="GO:0003729">
    <property type="term" value="F:mRNA binding"/>
    <property type="evidence" value="ECO:0007669"/>
    <property type="project" value="UniProtKB-ARBA"/>
</dbReference>
<feature type="binding site" evidence="5">
    <location>
        <position position="217"/>
    </location>
    <ligand>
        <name>isopentenyl diphosphate</name>
        <dbReference type="ChEBI" id="CHEBI:128769"/>
    </ligand>
</feature>
<reference evidence="8" key="1">
    <citation type="submission" date="2015-07" db="EMBL/GenBank/DDBJ databases">
        <title>Complete Genome of Thermincola ferriacetica strain Z-0001T.</title>
        <authorList>
            <person name="Lusk B."/>
            <person name="Badalamenti J.P."/>
            <person name="Parameswaran P."/>
            <person name="Bond D.R."/>
            <person name="Torres C.I."/>
        </authorList>
    </citation>
    <scope>NUCLEOTIDE SEQUENCE [LARGE SCALE GENOMIC DNA]</scope>
    <source>
        <strain evidence="8">Z-0001</strain>
    </source>
</reference>
<dbReference type="Proteomes" id="UP000037175">
    <property type="component" value="Unassembled WGS sequence"/>
</dbReference>
<feature type="binding site" evidence="5">
    <location>
        <position position="219"/>
    </location>
    <ligand>
        <name>(2E)-4-hydroxy-3-methylbut-2-enyl diphosphate</name>
        <dbReference type="ChEBI" id="CHEBI:128753"/>
    </ligand>
</feature>
<comment type="cofactor">
    <cofactor evidence="5">
        <name>[4Fe-4S] cluster</name>
        <dbReference type="ChEBI" id="CHEBI:49883"/>
    </cofactor>
    <text evidence="5">Binds 1 [4Fe-4S] cluster per subunit.</text>
</comment>
<dbReference type="EMBL" id="LGTE01000002">
    <property type="protein sequence ID" value="KNZ70935.1"/>
    <property type="molecule type" value="Genomic_DNA"/>
</dbReference>
<dbReference type="FunFam" id="2.40.50.140:FF:000051">
    <property type="entry name" value="RNA-binding transcriptional accessory protein"/>
    <property type="match status" value="2"/>
</dbReference>
<dbReference type="InterPro" id="IPR012340">
    <property type="entry name" value="NA-bd_OB-fold"/>
</dbReference>
<evidence type="ECO:0000256" key="3">
    <source>
        <dbReference type="ARBA" id="ARBA00023004"/>
    </source>
</evidence>
<dbReference type="Gene3D" id="2.40.50.140">
    <property type="entry name" value="Nucleic acid-binding proteins"/>
    <property type="match status" value="4"/>
</dbReference>
<dbReference type="InterPro" id="IPR035104">
    <property type="entry name" value="Ribosomal_protein_S1-like"/>
</dbReference>
<dbReference type="NCBIfam" id="NF005208">
    <property type="entry name" value="PRK06676.1"/>
    <property type="match status" value="1"/>
</dbReference>
<dbReference type="SMART" id="SM00316">
    <property type="entry name" value="S1"/>
    <property type="match status" value="4"/>
</dbReference>
<name>A0A0L6W604_9FIRM</name>
<comment type="similarity">
    <text evidence="5">Belongs to the IspH family.</text>
</comment>
<feature type="binding site" evidence="5">
    <location>
        <position position="41"/>
    </location>
    <ligand>
        <name>isopentenyl diphosphate</name>
        <dbReference type="ChEBI" id="CHEBI:128769"/>
    </ligand>
</feature>
<dbReference type="EC" id="1.17.7.4" evidence="5"/>
<dbReference type="GO" id="GO:0005737">
    <property type="term" value="C:cytoplasm"/>
    <property type="evidence" value="ECO:0007669"/>
    <property type="project" value="UniProtKB-ARBA"/>
</dbReference>
<evidence type="ECO:0000256" key="2">
    <source>
        <dbReference type="ARBA" id="ARBA00022723"/>
    </source>
</evidence>
<dbReference type="CDD" id="cd05688">
    <property type="entry name" value="S1_RPS1_repeat_ec3"/>
    <property type="match status" value="1"/>
</dbReference>
<dbReference type="Gene3D" id="3.40.1010.20">
    <property type="entry name" value="4-hydroxy-3-methylbut-2-enyl diphosphate reductase, catalytic domain"/>
    <property type="match status" value="2"/>
</dbReference>
<dbReference type="NCBIfam" id="TIGR00216">
    <property type="entry name" value="ispH_lytB"/>
    <property type="match status" value="1"/>
</dbReference>
<feature type="binding site" evidence="5">
    <location>
        <position position="219"/>
    </location>
    <ligand>
        <name>dimethylallyl diphosphate</name>
        <dbReference type="ChEBI" id="CHEBI:57623"/>
    </ligand>
</feature>
<feature type="binding site" evidence="5">
    <location>
        <position position="123"/>
    </location>
    <ligand>
        <name>(2E)-4-hydroxy-3-methylbut-2-enyl diphosphate</name>
        <dbReference type="ChEBI" id="CHEBI:128753"/>
    </ligand>
</feature>
<dbReference type="NCBIfam" id="NF002187">
    <property type="entry name" value="PRK01045.1-1"/>
    <property type="match status" value="1"/>
</dbReference>
<feature type="binding site" evidence="5">
    <location>
        <position position="12"/>
    </location>
    <ligand>
        <name>[4Fe-4S] cluster</name>
        <dbReference type="ChEBI" id="CHEBI:49883"/>
    </ligand>
</feature>
<dbReference type="PRINTS" id="PR00681">
    <property type="entry name" value="RIBOSOMALS1"/>
</dbReference>
<dbReference type="GO" id="GO:0051745">
    <property type="term" value="F:4-hydroxy-3-methylbut-2-enyl diphosphate reductase activity"/>
    <property type="evidence" value="ECO:0007669"/>
    <property type="project" value="UniProtKB-UniRule"/>
</dbReference>
<dbReference type="AlphaFoldDB" id="A0A0L6W604"/>
<dbReference type="InterPro" id="IPR003451">
    <property type="entry name" value="LytB/IspH"/>
</dbReference>
<feature type="domain" description="S1 motif" evidence="6">
    <location>
        <begin position="556"/>
        <end position="625"/>
    </location>
</feature>
<feature type="binding site" evidence="5">
    <location>
        <position position="41"/>
    </location>
    <ligand>
        <name>(2E)-4-hydroxy-3-methylbut-2-enyl diphosphate</name>
        <dbReference type="ChEBI" id="CHEBI:128753"/>
    </ligand>
</feature>
<keyword evidence="8" id="KW-1185">Reference proteome</keyword>
<dbReference type="PANTHER" id="PTHR30426">
    <property type="entry name" value="4-HYDROXY-3-METHYLBUT-2-ENYL DIPHOSPHATE REDUCTASE"/>
    <property type="match status" value="1"/>
</dbReference>
<feature type="binding site" evidence="5">
    <location>
        <position position="261"/>
    </location>
    <ligand>
        <name>isopentenyl diphosphate</name>
        <dbReference type="ChEBI" id="CHEBI:128769"/>
    </ligand>
</feature>
<dbReference type="CDD" id="cd05687">
    <property type="entry name" value="S1_RPS1_repeat_ec1_hs1"/>
    <property type="match status" value="1"/>
</dbReference>
<dbReference type="Pfam" id="PF02401">
    <property type="entry name" value="LYTB"/>
    <property type="match status" value="1"/>
</dbReference>
<feature type="active site" description="Proton donor" evidence="5">
    <location>
        <position position="125"/>
    </location>
</feature>
<gene>
    <name evidence="5" type="primary">ispH</name>
    <name evidence="7" type="ORF">Tfer_0617</name>
</gene>
<dbReference type="UniPathway" id="UPA00056">
    <property type="reaction ID" value="UER00097"/>
</dbReference>
<organism evidence="7 8">
    <name type="scientific">Thermincola ferriacetica</name>
    <dbReference type="NCBI Taxonomy" id="281456"/>
    <lineage>
        <taxon>Bacteria</taxon>
        <taxon>Bacillati</taxon>
        <taxon>Bacillota</taxon>
        <taxon>Clostridia</taxon>
        <taxon>Eubacteriales</taxon>
        <taxon>Thermincolaceae</taxon>
        <taxon>Thermincola</taxon>
    </lineage>
</organism>
<dbReference type="GO" id="GO:0051539">
    <property type="term" value="F:4 iron, 4 sulfur cluster binding"/>
    <property type="evidence" value="ECO:0007669"/>
    <property type="project" value="UniProtKB-UniRule"/>
</dbReference>
<feature type="binding site" evidence="5">
    <location>
        <position position="73"/>
    </location>
    <ligand>
        <name>isopentenyl diphosphate</name>
        <dbReference type="ChEBI" id="CHEBI:128769"/>
    </ligand>
</feature>
<dbReference type="RefSeq" id="WP_152908946.1">
    <property type="nucleotide sequence ID" value="NZ_LGTE01000002.1"/>
</dbReference>
<feature type="binding site" evidence="5">
    <location>
        <position position="41"/>
    </location>
    <ligand>
        <name>dimethylallyl diphosphate</name>
        <dbReference type="ChEBI" id="CHEBI:57623"/>
    </ligand>
</feature>
<keyword evidence="1 5" id="KW-0004">4Fe-4S</keyword>
<accession>A0A0L6W604</accession>
<dbReference type="PANTHER" id="PTHR30426:SF0">
    <property type="entry name" value="4-HYDROXY-3-METHYLBUT-2-ENYL DIPHOSPHATE REDUCTASE"/>
    <property type="match status" value="1"/>
</dbReference>
<keyword evidence="2 5" id="KW-0479">Metal-binding</keyword>
<feature type="domain" description="S1 motif" evidence="6">
    <location>
        <begin position="471"/>
        <end position="539"/>
    </location>
</feature>
<feature type="binding site" evidence="5">
    <location>
        <position position="161"/>
    </location>
    <ligand>
        <name>(2E)-4-hydroxy-3-methylbut-2-enyl diphosphate</name>
        <dbReference type="ChEBI" id="CHEBI:128753"/>
    </ligand>
</feature>
<dbReference type="HAMAP" id="MF_00191">
    <property type="entry name" value="IspH"/>
    <property type="match status" value="1"/>
</dbReference>
<keyword evidence="5" id="KW-0414">Isoprene biosynthesis</keyword>
<comment type="catalytic activity">
    <reaction evidence="5">
        <text>isopentenyl diphosphate + 2 oxidized [2Fe-2S]-[ferredoxin] + H2O = (2E)-4-hydroxy-3-methylbut-2-enyl diphosphate + 2 reduced [2Fe-2S]-[ferredoxin] + 2 H(+)</text>
        <dbReference type="Rhea" id="RHEA:24488"/>
        <dbReference type="Rhea" id="RHEA-COMP:10000"/>
        <dbReference type="Rhea" id="RHEA-COMP:10001"/>
        <dbReference type="ChEBI" id="CHEBI:15377"/>
        <dbReference type="ChEBI" id="CHEBI:15378"/>
        <dbReference type="ChEBI" id="CHEBI:33737"/>
        <dbReference type="ChEBI" id="CHEBI:33738"/>
        <dbReference type="ChEBI" id="CHEBI:128753"/>
        <dbReference type="ChEBI" id="CHEBI:128769"/>
        <dbReference type="EC" id="1.17.7.4"/>
    </reaction>
</comment>
<proteinExistence type="inferred from homology"/>
<comment type="pathway">
    <text evidence="5">Isoprenoid biosynthesis; dimethylallyl diphosphate biosynthesis; dimethylallyl diphosphate from (2E)-4-hydroxy-3-methylbutenyl diphosphate: step 1/1.</text>
</comment>
<keyword evidence="5" id="KW-0560">Oxidoreductase</keyword>
<keyword evidence="4 5" id="KW-0411">Iron-sulfur</keyword>
<feature type="domain" description="S1 motif" evidence="6">
    <location>
        <begin position="298"/>
        <end position="367"/>
    </location>
</feature>
<feature type="binding site" evidence="5">
    <location>
        <position position="261"/>
    </location>
    <ligand>
        <name>dimethylallyl diphosphate</name>
        <dbReference type="ChEBI" id="CHEBI:57623"/>
    </ligand>
</feature>
<feature type="binding site" evidence="5">
    <location>
        <position position="217"/>
    </location>
    <ligand>
        <name>(2E)-4-hydroxy-3-methylbut-2-enyl diphosphate</name>
        <dbReference type="ChEBI" id="CHEBI:128753"/>
    </ligand>
</feature>
<dbReference type="PATRIC" id="fig|281456.6.peg.648"/>
<feature type="binding site" evidence="5">
    <location>
        <position position="219"/>
    </location>
    <ligand>
        <name>isopentenyl diphosphate</name>
        <dbReference type="ChEBI" id="CHEBI:128769"/>
    </ligand>
</feature>
<dbReference type="InterPro" id="IPR003029">
    <property type="entry name" value="S1_domain"/>
</dbReference>
<sequence length="674" mass="73869">MEFILAPKAGFCFGVKRALDITLKTAKEHAGPIYTLGPLIHNPQVVQQLEQRGIKVAEDLSDIHEGTLVIRSHGVAPDVLEEAASKGLQVIDATCPFVKKAQELAKKMQAEGRLVVVIGDKKHPEVAGIIGWTGNRGVVVENPEEAEKIETGSPIGVVCQTTQPEQNFEETVRILQNKGTDIVAHNTICHATRERQDSAINVAESVDVMIVIGGRNSANTKKLARLCEETGTPTYHIETAAELQQDWFKGAKKVGLTAGASTPGWIIEEVKRKMEEMTNRDEGMNMEKALQFKAFHPGDMVTGTVVQVNDDEVMVDVGGKSEGVIPLRESSCCNHNNLKELFTVGDQVKVVVLKAQDDEGKIILSKRKADAELTWGRLEEAFDSGTPVEGTVREVVKGGLLLDLGVQGFMPASLVERSYVEDLNQYLGQKLKAKIIELRRDARKVVLSRKAILEEEAQAKKAETLRNLQPGQVVKGTVKRLTDFGAFVDIGGIDGLLHVSEMAWYRVGHPSEVVKEGDQIEVFILDVDKNTEKVSLSLKKVLPNPWDTVAEKYPVGSIVEGKVVRLAPFGAFVELEPGVDGLVHISQLANRRVANCSEVVSAGDMVKAKVIEVDAEKKRISLSMKEVEENNEACEIKEMLQNQDNEPGPTLGDVFGGLFKKEYKKEDEVEPASE</sequence>
<feature type="binding site" evidence="5">
    <location>
        <position position="261"/>
    </location>
    <ligand>
        <name>(2E)-4-hydroxy-3-methylbut-2-enyl diphosphate</name>
        <dbReference type="ChEBI" id="CHEBI:128753"/>
    </ligand>
</feature>
<evidence type="ECO:0000256" key="4">
    <source>
        <dbReference type="ARBA" id="ARBA00023014"/>
    </source>
</evidence>
<evidence type="ECO:0000256" key="1">
    <source>
        <dbReference type="ARBA" id="ARBA00022485"/>
    </source>
</evidence>
<dbReference type="GO" id="GO:0050992">
    <property type="term" value="P:dimethylallyl diphosphate biosynthetic process"/>
    <property type="evidence" value="ECO:0007669"/>
    <property type="project" value="UniProtKB-UniRule"/>
</dbReference>
<feature type="domain" description="S1 motif" evidence="6">
    <location>
        <begin position="385"/>
        <end position="450"/>
    </location>
</feature>
<dbReference type="GO" id="GO:0046872">
    <property type="term" value="F:metal ion binding"/>
    <property type="evidence" value="ECO:0007669"/>
    <property type="project" value="UniProtKB-KW"/>
</dbReference>
<dbReference type="PROSITE" id="PS50126">
    <property type="entry name" value="S1"/>
    <property type="match status" value="4"/>
</dbReference>
<dbReference type="UniPathway" id="UPA00059">
    <property type="reaction ID" value="UER00105"/>
</dbReference>
<evidence type="ECO:0000313" key="7">
    <source>
        <dbReference type="EMBL" id="KNZ70935.1"/>
    </source>
</evidence>
<dbReference type="SUPFAM" id="SSF50249">
    <property type="entry name" value="Nucleic acid-binding proteins"/>
    <property type="match status" value="4"/>
</dbReference>
<evidence type="ECO:0000259" key="6">
    <source>
        <dbReference type="PROSITE" id="PS50126"/>
    </source>
</evidence>
<dbReference type="CDD" id="cd13944">
    <property type="entry name" value="lytB_ispH"/>
    <property type="match status" value="1"/>
</dbReference>
<protein>
    <recommendedName>
        <fullName evidence="5">4-hydroxy-3-methylbut-2-enyl diphosphate reductase</fullName>
        <shortName evidence="5">HMBPP reductase</shortName>
        <ecNumber evidence="5">1.17.7.4</ecNumber>
    </recommendedName>
</protein>
<dbReference type="GO" id="GO:0019288">
    <property type="term" value="P:isopentenyl diphosphate biosynthetic process, methylerythritol 4-phosphate pathway"/>
    <property type="evidence" value="ECO:0007669"/>
    <property type="project" value="UniProtKB-UniRule"/>
</dbReference>
<feature type="binding site" evidence="5">
    <location>
        <position position="95"/>
    </location>
    <ligand>
        <name>[4Fe-4S] cluster</name>
        <dbReference type="ChEBI" id="CHEBI:49883"/>
    </ligand>
</feature>
<dbReference type="Gene3D" id="3.40.50.11270">
    <property type="match status" value="1"/>
</dbReference>
<comment type="pathway">
    <text evidence="5">Isoprenoid biosynthesis; isopentenyl diphosphate biosynthesis via DXP pathway; isopentenyl diphosphate from 1-deoxy-D-xylulose 5-phosphate: step 6/6.</text>
</comment>
<comment type="caution">
    <text evidence="5">Lacks conserved residue(s) required for the propagation of feature annotation.</text>
</comment>
<feature type="binding site" evidence="5">
    <location>
        <position position="73"/>
    </location>
    <ligand>
        <name>(2E)-4-hydroxy-3-methylbut-2-enyl diphosphate</name>
        <dbReference type="ChEBI" id="CHEBI:128753"/>
    </ligand>
</feature>
<comment type="catalytic activity">
    <reaction evidence="5">
        <text>dimethylallyl diphosphate + 2 oxidized [2Fe-2S]-[ferredoxin] + H2O = (2E)-4-hydroxy-3-methylbut-2-enyl diphosphate + 2 reduced [2Fe-2S]-[ferredoxin] + 2 H(+)</text>
        <dbReference type="Rhea" id="RHEA:24825"/>
        <dbReference type="Rhea" id="RHEA-COMP:10000"/>
        <dbReference type="Rhea" id="RHEA-COMP:10001"/>
        <dbReference type="ChEBI" id="CHEBI:15377"/>
        <dbReference type="ChEBI" id="CHEBI:15378"/>
        <dbReference type="ChEBI" id="CHEBI:33737"/>
        <dbReference type="ChEBI" id="CHEBI:33738"/>
        <dbReference type="ChEBI" id="CHEBI:57623"/>
        <dbReference type="ChEBI" id="CHEBI:128753"/>
        <dbReference type="EC" id="1.17.7.4"/>
    </reaction>
</comment>
<keyword evidence="3 5" id="KW-0408">Iron</keyword>